<name>A0A0V1MIR3_9BILA</name>
<evidence type="ECO:0000313" key="2">
    <source>
        <dbReference type="Proteomes" id="UP000054843"/>
    </source>
</evidence>
<comment type="caution">
    <text evidence="1">The sequence shown here is derived from an EMBL/GenBank/DDBJ whole genome shotgun (WGS) entry which is preliminary data.</text>
</comment>
<dbReference type="Proteomes" id="UP000054843">
    <property type="component" value="Unassembled WGS sequence"/>
</dbReference>
<proteinExistence type="predicted"/>
<gene>
    <name evidence="1" type="ORF">T10_8434</name>
</gene>
<dbReference type="AlphaFoldDB" id="A0A0V1MIR3"/>
<evidence type="ECO:0000313" key="1">
    <source>
        <dbReference type="EMBL" id="KRZ71641.1"/>
    </source>
</evidence>
<accession>A0A0V1MIR3</accession>
<keyword evidence="2" id="KW-1185">Reference proteome</keyword>
<protein>
    <submittedName>
        <fullName evidence="1">Uncharacterized protein</fullName>
    </submittedName>
</protein>
<dbReference type="EMBL" id="JYDO01000093">
    <property type="protein sequence ID" value="KRZ71641.1"/>
    <property type="molecule type" value="Genomic_DNA"/>
</dbReference>
<organism evidence="1 2">
    <name type="scientific">Trichinella papuae</name>
    <dbReference type="NCBI Taxonomy" id="268474"/>
    <lineage>
        <taxon>Eukaryota</taxon>
        <taxon>Metazoa</taxon>
        <taxon>Ecdysozoa</taxon>
        <taxon>Nematoda</taxon>
        <taxon>Enoplea</taxon>
        <taxon>Dorylaimia</taxon>
        <taxon>Trichinellida</taxon>
        <taxon>Trichinellidae</taxon>
        <taxon>Trichinella</taxon>
    </lineage>
</organism>
<sequence length="78" mass="8988">MVDTWLFAHETTVSYCRQVCHNSTSAFRCFRPGQRTTLKSQSVIRSNKRTTTILIPQSQKPPQKVTVSLDRELHNVQV</sequence>
<reference evidence="1 2" key="1">
    <citation type="submission" date="2015-01" db="EMBL/GenBank/DDBJ databases">
        <title>Evolution of Trichinella species and genotypes.</title>
        <authorList>
            <person name="Korhonen P.K."/>
            <person name="Edoardo P."/>
            <person name="Giuseppe L.R."/>
            <person name="Gasser R.B."/>
        </authorList>
    </citation>
    <scope>NUCLEOTIDE SEQUENCE [LARGE SCALE GENOMIC DNA]</scope>
    <source>
        <strain evidence="1">ISS1980</strain>
    </source>
</reference>